<dbReference type="AlphaFoldDB" id="A0A1V1PC33"/>
<feature type="region of interest" description="Disordered" evidence="1">
    <location>
        <begin position="127"/>
        <end position="150"/>
    </location>
</feature>
<gene>
    <name evidence="2" type="ORF">OMM_01809</name>
</gene>
<comment type="caution">
    <text evidence="2">The sequence shown here is derived from an EMBL/GenBank/DDBJ whole genome shotgun (WGS) entry which is preliminary data.</text>
</comment>
<dbReference type="Proteomes" id="UP000189670">
    <property type="component" value="Unassembled WGS sequence"/>
</dbReference>
<feature type="compositionally biased region" description="Polar residues" evidence="1">
    <location>
        <begin position="132"/>
        <end position="143"/>
    </location>
</feature>
<dbReference type="EMBL" id="ATBP01000160">
    <property type="protein sequence ID" value="ETR72333.1"/>
    <property type="molecule type" value="Genomic_DNA"/>
</dbReference>
<evidence type="ECO:0000313" key="2">
    <source>
        <dbReference type="EMBL" id="ETR72333.1"/>
    </source>
</evidence>
<reference evidence="3" key="1">
    <citation type="submission" date="2012-11" db="EMBL/GenBank/DDBJ databases">
        <authorList>
            <person name="Lucero-Rivera Y.E."/>
            <person name="Tovar-Ramirez D."/>
        </authorList>
    </citation>
    <scope>NUCLEOTIDE SEQUENCE [LARGE SCALE GENOMIC DNA]</scope>
    <source>
        <strain evidence="3">Araruama</strain>
    </source>
</reference>
<accession>A0A1V1PC33</accession>
<protein>
    <submittedName>
        <fullName evidence="2">Uncharacterized protein</fullName>
    </submittedName>
</protein>
<name>A0A1V1PC33_9BACT</name>
<evidence type="ECO:0000313" key="3">
    <source>
        <dbReference type="Proteomes" id="UP000189670"/>
    </source>
</evidence>
<sequence>MSTYLIKKAKIIWVLKKLTNHKHLRDLLQIKRDTDRPAIKKKLSPHVTNAIRITNGYKGLYVTRNMSDTELIISSLGKKTPLGTLKMFFPIQTTKLVQMVSQMIMSGKLHVSFSDSGSVTYLKVNDAPTEINEPQSKTTSQETEANDDRQKMKKAYDAIGGGQSYVRIYKIREYLDWPKERFNKTLEQLTKELAIQLHAGDPSVLTEEQLKNSYVDDEQQICITISWRKK</sequence>
<organism evidence="2 3">
    <name type="scientific">Candidatus Magnetoglobus multicellularis str. Araruama</name>
    <dbReference type="NCBI Taxonomy" id="890399"/>
    <lineage>
        <taxon>Bacteria</taxon>
        <taxon>Pseudomonadati</taxon>
        <taxon>Thermodesulfobacteriota</taxon>
        <taxon>Desulfobacteria</taxon>
        <taxon>Desulfobacterales</taxon>
        <taxon>Desulfobacteraceae</taxon>
        <taxon>Candidatus Magnetoglobus</taxon>
    </lineage>
</organism>
<proteinExistence type="predicted"/>
<evidence type="ECO:0000256" key="1">
    <source>
        <dbReference type="SAM" id="MobiDB-lite"/>
    </source>
</evidence>